<comment type="similarity">
    <text evidence="2 8">Belongs to the methyltransferase superfamily. RsmD family.</text>
</comment>
<dbReference type="STRING" id="393595.ABO_2563"/>
<evidence type="ECO:0000256" key="8">
    <source>
        <dbReference type="PIRNR" id="PIRNR004553"/>
    </source>
</evidence>
<dbReference type="Pfam" id="PF03602">
    <property type="entry name" value="Cons_hypoth95"/>
    <property type="match status" value="1"/>
</dbReference>
<protein>
    <recommendedName>
        <fullName evidence="4 8">Ribosomal RNA small subunit methyltransferase D</fullName>
        <ecNumber evidence="3 8">2.1.1.171</ecNumber>
    </recommendedName>
</protein>
<dbReference type="AlphaFoldDB" id="Q0VLD7"/>
<keyword evidence="8" id="KW-0949">S-adenosyl-L-methionine</keyword>
<dbReference type="EC" id="2.1.1.171" evidence="3 8"/>
<dbReference type="Proteomes" id="UP000008871">
    <property type="component" value="Chromosome"/>
</dbReference>
<dbReference type="GO" id="GO:0003676">
    <property type="term" value="F:nucleic acid binding"/>
    <property type="evidence" value="ECO:0007669"/>
    <property type="project" value="InterPro"/>
</dbReference>
<dbReference type="Gene3D" id="3.40.50.150">
    <property type="entry name" value="Vaccinia Virus protein VP39"/>
    <property type="match status" value="1"/>
</dbReference>
<organism evidence="10 11">
    <name type="scientific">Alcanivorax borkumensis (strain ATCC 700651 / DSM 11573 / NCIMB 13689 / SK2)</name>
    <dbReference type="NCBI Taxonomy" id="393595"/>
    <lineage>
        <taxon>Bacteria</taxon>
        <taxon>Pseudomonadati</taxon>
        <taxon>Pseudomonadota</taxon>
        <taxon>Gammaproteobacteria</taxon>
        <taxon>Oceanospirillales</taxon>
        <taxon>Alcanivoracaceae</taxon>
        <taxon>Alcanivorax</taxon>
    </lineage>
</organism>
<keyword evidence="11" id="KW-1185">Reference proteome</keyword>
<name>Q0VLD7_ALCBS</name>
<keyword evidence="6 8" id="KW-0808">Transferase</keyword>
<dbReference type="PIRSF" id="PIRSF004553">
    <property type="entry name" value="CHP00095"/>
    <property type="match status" value="1"/>
</dbReference>
<evidence type="ECO:0000256" key="5">
    <source>
        <dbReference type="ARBA" id="ARBA00022603"/>
    </source>
</evidence>
<dbReference type="SUPFAM" id="SSF53335">
    <property type="entry name" value="S-adenosyl-L-methionine-dependent methyltransferases"/>
    <property type="match status" value="1"/>
</dbReference>
<evidence type="ECO:0000313" key="10">
    <source>
        <dbReference type="EMBL" id="CAL18011.1"/>
    </source>
</evidence>
<dbReference type="InterPro" id="IPR002052">
    <property type="entry name" value="DNA_methylase_N6_adenine_CS"/>
</dbReference>
<dbReference type="GO" id="GO:0052913">
    <property type="term" value="F:16S rRNA (guanine(966)-N(2))-methyltransferase activity"/>
    <property type="evidence" value="ECO:0007669"/>
    <property type="project" value="UniProtKB-EC"/>
</dbReference>
<keyword evidence="5 8" id="KW-0489">Methyltransferase</keyword>
<reference evidence="10 11" key="1">
    <citation type="journal article" date="2006" name="Nat. Biotechnol.">
        <title>Genome sequence of the ubiquitous hydrocarbon-degrading marine bacterium Alcanivorax borkumensis.</title>
        <authorList>
            <person name="Schneiker S."/>
            <person name="Martins dos Santos V.A.P."/>
            <person name="Bartels D."/>
            <person name="Bekel T."/>
            <person name="Brecht M."/>
            <person name="Buhrmester J."/>
            <person name="Chernikova T.N."/>
            <person name="Denaro R."/>
            <person name="Ferrer M."/>
            <person name="Gertler C."/>
            <person name="Goesmann A."/>
            <person name="Golyshina O.V."/>
            <person name="Kaminski F."/>
            <person name="Khachane A.N."/>
            <person name="Lang S."/>
            <person name="Linke B."/>
            <person name="McHardy A.C."/>
            <person name="Meyer F."/>
            <person name="Nechitaylo T."/>
            <person name="Puehler A."/>
            <person name="Regenhardt D."/>
            <person name="Rupp O."/>
            <person name="Sabirova J.S."/>
            <person name="Selbitschka W."/>
            <person name="Yakimov M.M."/>
            <person name="Timmis K.N."/>
            <person name="Vorhoelter F.-J."/>
            <person name="Weidner S."/>
            <person name="Kaiser O."/>
            <person name="Golyshin P.N."/>
        </authorList>
    </citation>
    <scope>NUCLEOTIDE SEQUENCE [LARGE SCALE GENOMIC DNA]</scope>
    <source>
        <strain evidence="11">ATCC 700651 / DSM 11573 / NCIMB 13689 / SK2</strain>
    </source>
</reference>
<dbReference type="InterPro" id="IPR029063">
    <property type="entry name" value="SAM-dependent_MTases_sf"/>
</dbReference>
<dbReference type="PANTHER" id="PTHR43542:SF1">
    <property type="entry name" value="METHYLTRANSFERASE"/>
    <property type="match status" value="1"/>
</dbReference>
<evidence type="ECO:0000256" key="6">
    <source>
        <dbReference type="ARBA" id="ARBA00022679"/>
    </source>
</evidence>
<dbReference type="PROSITE" id="PS00092">
    <property type="entry name" value="N6_MTASE"/>
    <property type="match status" value="1"/>
</dbReference>
<evidence type="ECO:0000256" key="1">
    <source>
        <dbReference type="ARBA" id="ARBA00002649"/>
    </source>
</evidence>
<dbReference type="PANTHER" id="PTHR43542">
    <property type="entry name" value="METHYLTRANSFERASE"/>
    <property type="match status" value="1"/>
</dbReference>
<keyword evidence="8" id="KW-0698">rRNA processing</keyword>
<evidence type="ECO:0000256" key="3">
    <source>
        <dbReference type="ARBA" id="ARBA00012141"/>
    </source>
</evidence>
<dbReference type="KEGG" id="abo:ABO_2563"/>
<proteinExistence type="inferred from homology"/>
<sequence>MRSPLTVPRKHSGRRPAASAQGQKGQVRIIGGERRGHRLHFVDHGGDLRPSSDRMRETLFNWLQFEIPGLRVLDLFAGSGALGAEALSRGACEAVLVEKQRERSADLRRQLTPLFEGRLTVQCADALSWLPTQRQPFDLVFIDPPYDLGLVSPTCEALEAHGLLADGAIIYVESRRKGEVPAVPANWQLTKEKSSGDIHARLYRRQSESG</sequence>
<evidence type="ECO:0000256" key="7">
    <source>
        <dbReference type="ARBA" id="ARBA00048326"/>
    </source>
</evidence>
<dbReference type="eggNOG" id="COG0742">
    <property type="taxonomic scope" value="Bacteria"/>
</dbReference>
<evidence type="ECO:0000256" key="4">
    <source>
        <dbReference type="ARBA" id="ARBA00013682"/>
    </source>
</evidence>
<evidence type="ECO:0000256" key="2">
    <source>
        <dbReference type="ARBA" id="ARBA00005269"/>
    </source>
</evidence>
<dbReference type="InterPro" id="IPR004398">
    <property type="entry name" value="RNA_MeTrfase_RsmD"/>
</dbReference>
<evidence type="ECO:0000256" key="9">
    <source>
        <dbReference type="SAM" id="MobiDB-lite"/>
    </source>
</evidence>
<comment type="function">
    <text evidence="1 8">Specifically methylates the guanine in position 966 of 16S rRNA in the assembled 30S particle.</text>
</comment>
<evidence type="ECO:0000313" key="11">
    <source>
        <dbReference type="Proteomes" id="UP000008871"/>
    </source>
</evidence>
<dbReference type="EMBL" id="AM286690">
    <property type="protein sequence ID" value="CAL18011.1"/>
    <property type="molecule type" value="Genomic_DNA"/>
</dbReference>
<dbReference type="CDD" id="cd02440">
    <property type="entry name" value="AdoMet_MTases"/>
    <property type="match status" value="1"/>
</dbReference>
<dbReference type="OrthoDB" id="9803017at2"/>
<feature type="region of interest" description="Disordered" evidence="9">
    <location>
        <begin position="1"/>
        <end position="25"/>
    </location>
</feature>
<comment type="catalytic activity">
    <reaction evidence="7 8">
        <text>guanosine(966) in 16S rRNA + S-adenosyl-L-methionine = N(2)-methylguanosine(966) in 16S rRNA + S-adenosyl-L-homocysteine + H(+)</text>
        <dbReference type="Rhea" id="RHEA:23548"/>
        <dbReference type="Rhea" id="RHEA-COMP:10211"/>
        <dbReference type="Rhea" id="RHEA-COMP:10212"/>
        <dbReference type="ChEBI" id="CHEBI:15378"/>
        <dbReference type="ChEBI" id="CHEBI:57856"/>
        <dbReference type="ChEBI" id="CHEBI:59789"/>
        <dbReference type="ChEBI" id="CHEBI:74269"/>
        <dbReference type="ChEBI" id="CHEBI:74481"/>
        <dbReference type="EC" id="2.1.1.171"/>
    </reaction>
</comment>
<dbReference type="NCBIfam" id="TIGR00095">
    <property type="entry name" value="16S rRNA (guanine(966)-N(2))-methyltransferase RsmD"/>
    <property type="match status" value="1"/>
</dbReference>
<gene>
    <name evidence="10" type="ordered locus">ABO_2563</name>
</gene>
<accession>Q0VLD7</accession>
<dbReference type="HOGENOM" id="CLU_075826_2_2_6"/>